<evidence type="ECO:0000313" key="3">
    <source>
        <dbReference type="Proteomes" id="UP001307705"/>
    </source>
</evidence>
<protein>
    <recommendedName>
        <fullName evidence="1">Methyltransferase type 11 domain-containing protein</fullName>
    </recommendedName>
</protein>
<dbReference type="InterPro" id="IPR029063">
    <property type="entry name" value="SAM-dependent_MTases_sf"/>
</dbReference>
<organism evidence="2 3">
    <name type="scientific">Algoriphagus taiwanensis</name>
    <dbReference type="NCBI Taxonomy" id="1445656"/>
    <lineage>
        <taxon>Bacteria</taxon>
        <taxon>Pseudomonadati</taxon>
        <taxon>Bacteroidota</taxon>
        <taxon>Cytophagia</taxon>
        <taxon>Cytophagales</taxon>
        <taxon>Cyclobacteriaceae</taxon>
        <taxon>Algoriphagus</taxon>
    </lineage>
</organism>
<accession>A0ABQ6Q3Z6</accession>
<dbReference type="Gene3D" id="3.40.50.150">
    <property type="entry name" value="Vaccinia Virus protein VP39"/>
    <property type="match status" value="1"/>
</dbReference>
<dbReference type="Proteomes" id="UP001307705">
    <property type="component" value="Unassembled WGS sequence"/>
</dbReference>
<reference evidence="2 3" key="1">
    <citation type="submission" date="2023-08" db="EMBL/GenBank/DDBJ databases">
        <title>Draft genome sequence of Algoriphagus taiwanensis.</title>
        <authorList>
            <person name="Takatani N."/>
            <person name="Hosokawa M."/>
            <person name="Sawabe T."/>
        </authorList>
    </citation>
    <scope>NUCLEOTIDE SEQUENCE [LARGE SCALE GENOMIC DNA]</scope>
    <source>
        <strain evidence="2 3">JCM 19755</strain>
    </source>
</reference>
<dbReference type="Pfam" id="PF08241">
    <property type="entry name" value="Methyltransf_11"/>
    <property type="match status" value="1"/>
</dbReference>
<dbReference type="RefSeq" id="WP_338228575.1">
    <property type="nucleotide sequence ID" value="NZ_BTPE01000006.1"/>
</dbReference>
<keyword evidence="3" id="KW-1185">Reference proteome</keyword>
<proteinExistence type="predicted"/>
<dbReference type="EMBL" id="BTPE01000006">
    <property type="protein sequence ID" value="GMQ33742.1"/>
    <property type="molecule type" value="Genomic_DNA"/>
</dbReference>
<dbReference type="SUPFAM" id="SSF53335">
    <property type="entry name" value="S-adenosyl-L-methionine-dependent methyltransferases"/>
    <property type="match status" value="1"/>
</dbReference>
<evidence type="ECO:0000259" key="1">
    <source>
        <dbReference type="Pfam" id="PF08241"/>
    </source>
</evidence>
<gene>
    <name evidence="2" type="ORF">Ataiwa_20140</name>
</gene>
<feature type="domain" description="Methyltransferase type 11" evidence="1">
    <location>
        <begin position="76"/>
        <end position="131"/>
    </location>
</feature>
<dbReference type="CDD" id="cd02440">
    <property type="entry name" value="AdoMet_MTases"/>
    <property type="match status" value="1"/>
</dbReference>
<dbReference type="InterPro" id="IPR013216">
    <property type="entry name" value="Methyltransf_11"/>
</dbReference>
<sequence length="223" mass="26164">MQFIRHLFASSDHPHSLGAKFRKQRLAKFEKLFFRNFRLEKPIHILDVGGTDYFWKQSQIPQIPNLTITLLNLHKENPKHPHIGSVIGDATHMPEFEDGSFDLVFSNSVIEHLYTYENQEKMAKEIQRVGKKYFIQTPNKYFPIEAHYAVPFAQYLPDRLLFSLLTKTPISRMKRWEPSQAEQYIKEIRLLNEKEMKELFPGGKILKEKVGGLTKSLTAHNLR</sequence>
<evidence type="ECO:0000313" key="2">
    <source>
        <dbReference type="EMBL" id="GMQ33742.1"/>
    </source>
</evidence>
<name>A0ABQ6Q3Z6_9BACT</name>
<comment type="caution">
    <text evidence="2">The sequence shown here is derived from an EMBL/GenBank/DDBJ whole genome shotgun (WGS) entry which is preliminary data.</text>
</comment>